<evidence type="ECO:0000256" key="2">
    <source>
        <dbReference type="SAM" id="SignalP"/>
    </source>
</evidence>
<reference evidence="3" key="1">
    <citation type="submission" date="2021-11" db="EMBL/GenBank/DDBJ databases">
        <title>Streptomyces corallinus and Kineosporia corallina sp. nov., two new coral-derived marine actinobacteria.</title>
        <authorList>
            <person name="Buangrab K."/>
            <person name="Sutthacheep M."/>
            <person name="Yeemin T."/>
            <person name="Harunari E."/>
            <person name="Igarashi Y."/>
            <person name="Sripreechasak P."/>
            <person name="Kanchanasin P."/>
            <person name="Tanasupawat S."/>
            <person name="Phongsopitanun W."/>
        </authorList>
    </citation>
    <scope>NUCLEOTIDE SEQUENCE</scope>
    <source>
        <strain evidence="3">JCM 31032</strain>
    </source>
</reference>
<gene>
    <name evidence="3" type="ORF">LR394_27890</name>
</gene>
<name>A0A9X1NIK7_9ACTN</name>
<feature type="chain" id="PRO_5040779929" evidence="2">
    <location>
        <begin position="25"/>
        <end position="432"/>
    </location>
</feature>
<evidence type="ECO:0000313" key="3">
    <source>
        <dbReference type="EMBL" id="MCD5314730.1"/>
    </source>
</evidence>
<dbReference type="Proteomes" id="UP001138997">
    <property type="component" value="Unassembled WGS sequence"/>
</dbReference>
<accession>A0A9X1NIK7</accession>
<keyword evidence="4" id="KW-1185">Reference proteome</keyword>
<keyword evidence="1" id="KW-0812">Transmembrane</keyword>
<dbReference type="EMBL" id="JAJOMB010000018">
    <property type="protein sequence ID" value="MCD5314730.1"/>
    <property type="molecule type" value="Genomic_DNA"/>
</dbReference>
<keyword evidence="1" id="KW-0472">Membrane</keyword>
<evidence type="ECO:0000256" key="1">
    <source>
        <dbReference type="SAM" id="Phobius"/>
    </source>
</evidence>
<comment type="caution">
    <text evidence="3">The sequence shown here is derived from an EMBL/GenBank/DDBJ whole genome shotgun (WGS) entry which is preliminary data.</text>
</comment>
<dbReference type="RefSeq" id="WP_231447529.1">
    <property type="nucleotide sequence ID" value="NZ_JAJOMB010000018.1"/>
</dbReference>
<feature type="signal peptide" evidence="2">
    <location>
        <begin position="1"/>
        <end position="24"/>
    </location>
</feature>
<evidence type="ECO:0000313" key="4">
    <source>
        <dbReference type="Proteomes" id="UP001138997"/>
    </source>
</evidence>
<keyword evidence="1" id="KW-1133">Transmembrane helix</keyword>
<protein>
    <submittedName>
        <fullName evidence="3">Uncharacterized protein</fullName>
    </submittedName>
</protein>
<feature type="transmembrane region" description="Helical" evidence="1">
    <location>
        <begin position="134"/>
        <end position="155"/>
    </location>
</feature>
<dbReference type="AlphaFoldDB" id="A0A9X1NIK7"/>
<organism evidence="3 4">
    <name type="scientific">Kineosporia babensis</name>
    <dbReference type="NCBI Taxonomy" id="499548"/>
    <lineage>
        <taxon>Bacteria</taxon>
        <taxon>Bacillati</taxon>
        <taxon>Actinomycetota</taxon>
        <taxon>Actinomycetes</taxon>
        <taxon>Kineosporiales</taxon>
        <taxon>Kineosporiaceae</taxon>
        <taxon>Kineosporia</taxon>
    </lineage>
</organism>
<keyword evidence="2" id="KW-0732">Signal</keyword>
<sequence>MKRLVVLLLGALLASLALATPAQAQGQNENLVKVIVVPGLNQTGGQPVTLPAVAAATLGDQNRAGEIFELNQGQQQPDGDALEDPNQQLTPGWILRLPDDASGQLVQLAREADNDAVEMDNGQVQGGNEVSLPLAAVLAVVGSVLLALVTAAIVARRRVSRWFARFTELLKSLTAPAERRRKLRQRKWLTTHFAADTDTVRRAYGTIGTLATAPTPPQVHALRVDNRGVTVWVTSDNVAVTPPAGWDTVDETRWRASGTPFGRNYGDGTACLVRVGAIETAGESEAVFVDLSRLDGVLAVGGDPTVARDVVQHLLNEIAQVQPGTPVLVLGSAGNVEIPAGLNRVSTARSLNPEQPLLEGETVRATARRQPVRAVVVGTPQQQADLVQLCGSAGAGWTGLVVGEMSAHWRWHAEIGGEVRIPVLDLEVTVPA</sequence>
<proteinExistence type="predicted"/>